<organism evidence="1 2">
    <name type="scientific">Paratrimastix pyriformis</name>
    <dbReference type="NCBI Taxonomy" id="342808"/>
    <lineage>
        <taxon>Eukaryota</taxon>
        <taxon>Metamonada</taxon>
        <taxon>Preaxostyla</taxon>
        <taxon>Paratrimastigidae</taxon>
        <taxon>Paratrimastix</taxon>
    </lineage>
</organism>
<evidence type="ECO:0000313" key="1">
    <source>
        <dbReference type="EMBL" id="KAJ4457716.1"/>
    </source>
</evidence>
<accession>A0ABQ8UH29</accession>
<reference evidence="1" key="1">
    <citation type="journal article" date="2022" name="bioRxiv">
        <title>Genomics of Preaxostyla Flagellates Illuminates Evolutionary Transitions and the Path Towards Mitochondrial Loss.</title>
        <authorList>
            <person name="Novak L.V.F."/>
            <person name="Treitli S.C."/>
            <person name="Pyrih J."/>
            <person name="Halakuc P."/>
            <person name="Pipaliya S.V."/>
            <person name="Vacek V."/>
            <person name="Brzon O."/>
            <person name="Soukal P."/>
            <person name="Eme L."/>
            <person name="Dacks J.B."/>
            <person name="Karnkowska A."/>
            <person name="Elias M."/>
            <person name="Hampl V."/>
        </authorList>
    </citation>
    <scope>NUCLEOTIDE SEQUENCE</scope>
    <source>
        <strain evidence="1">RCP-MX</strain>
    </source>
</reference>
<sequence length="235" mass="25392">MSPLQTPQSPNHCVDLFHCDRLADNIQPAPDSISVRHSSTVPCVYRSWSLTASSTNPAVISAQLFPFLITLCRYLRNIFQNTSLSIVFPRKAISPSSCCTAIIARNACTSSASSWTFCASFILAISSSSFNHLSSASFSAACSFLNLFSRATLICGHTKIMYALKALVEHATSGVVPRVMTSVASAAFAYCVPIVPASLCQIDGIVLSQKKLSATIVRDYHLVPHPKPFKLCNVN</sequence>
<keyword evidence="2" id="KW-1185">Reference proteome</keyword>
<dbReference type="Proteomes" id="UP001141327">
    <property type="component" value="Unassembled WGS sequence"/>
</dbReference>
<comment type="caution">
    <text evidence="1">The sequence shown here is derived from an EMBL/GenBank/DDBJ whole genome shotgun (WGS) entry which is preliminary data.</text>
</comment>
<name>A0ABQ8UH29_9EUKA</name>
<proteinExistence type="predicted"/>
<protein>
    <submittedName>
        <fullName evidence="1">Uncharacterized protein</fullName>
    </submittedName>
</protein>
<evidence type="ECO:0000313" key="2">
    <source>
        <dbReference type="Proteomes" id="UP001141327"/>
    </source>
</evidence>
<dbReference type="EMBL" id="JAPMOS010000041">
    <property type="protein sequence ID" value="KAJ4457716.1"/>
    <property type="molecule type" value="Genomic_DNA"/>
</dbReference>
<gene>
    <name evidence="1" type="ORF">PAPYR_6752</name>
</gene>